<evidence type="ECO:0000313" key="2">
    <source>
        <dbReference type="Proteomes" id="UP000807469"/>
    </source>
</evidence>
<protein>
    <submittedName>
        <fullName evidence="1">Uncharacterized protein</fullName>
    </submittedName>
</protein>
<dbReference type="Proteomes" id="UP000807469">
    <property type="component" value="Unassembled WGS sequence"/>
</dbReference>
<gene>
    <name evidence="1" type="ORF">BDN70DRAFT_885739</name>
</gene>
<keyword evidence="2" id="KW-1185">Reference proteome</keyword>
<evidence type="ECO:0000313" key="1">
    <source>
        <dbReference type="EMBL" id="KAF9473516.1"/>
    </source>
</evidence>
<comment type="caution">
    <text evidence="1">The sequence shown here is derived from an EMBL/GenBank/DDBJ whole genome shotgun (WGS) entry which is preliminary data.</text>
</comment>
<proteinExistence type="predicted"/>
<accession>A0A9P5YQZ5</accession>
<dbReference type="AlphaFoldDB" id="A0A9P5YQZ5"/>
<reference evidence="1" key="1">
    <citation type="submission" date="2020-11" db="EMBL/GenBank/DDBJ databases">
        <authorList>
            <consortium name="DOE Joint Genome Institute"/>
            <person name="Ahrendt S."/>
            <person name="Riley R."/>
            <person name="Andreopoulos W."/>
            <person name="Labutti K."/>
            <person name="Pangilinan J."/>
            <person name="Ruiz-Duenas F.J."/>
            <person name="Barrasa J.M."/>
            <person name="Sanchez-Garcia M."/>
            <person name="Camarero S."/>
            <person name="Miyauchi S."/>
            <person name="Serrano A."/>
            <person name="Linde D."/>
            <person name="Babiker R."/>
            <person name="Drula E."/>
            <person name="Ayuso-Fernandez I."/>
            <person name="Pacheco R."/>
            <person name="Padilla G."/>
            <person name="Ferreira P."/>
            <person name="Barriuso J."/>
            <person name="Kellner H."/>
            <person name="Castanera R."/>
            <person name="Alfaro M."/>
            <person name="Ramirez L."/>
            <person name="Pisabarro A.G."/>
            <person name="Kuo A."/>
            <person name="Tritt A."/>
            <person name="Lipzen A."/>
            <person name="He G."/>
            <person name="Yan M."/>
            <person name="Ng V."/>
            <person name="Cullen D."/>
            <person name="Martin F."/>
            <person name="Rosso M.-N."/>
            <person name="Henrissat B."/>
            <person name="Hibbett D."/>
            <person name="Martinez A.T."/>
            <person name="Grigoriev I.V."/>
        </authorList>
    </citation>
    <scope>NUCLEOTIDE SEQUENCE</scope>
    <source>
        <strain evidence="1">CIRM-BRFM 674</strain>
    </source>
</reference>
<organism evidence="1 2">
    <name type="scientific">Pholiota conissans</name>
    <dbReference type="NCBI Taxonomy" id="109636"/>
    <lineage>
        <taxon>Eukaryota</taxon>
        <taxon>Fungi</taxon>
        <taxon>Dikarya</taxon>
        <taxon>Basidiomycota</taxon>
        <taxon>Agaricomycotina</taxon>
        <taxon>Agaricomycetes</taxon>
        <taxon>Agaricomycetidae</taxon>
        <taxon>Agaricales</taxon>
        <taxon>Agaricineae</taxon>
        <taxon>Strophariaceae</taxon>
        <taxon>Pholiota</taxon>
    </lineage>
</organism>
<dbReference type="EMBL" id="MU155436">
    <property type="protein sequence ID" value="KAF9473516.1"/>
    <property type="molecule type" value="Genomic_DNA"/>
</dbReference>
<name>A0A9P5YQZ5_9AGAR</name>
<sequence length="177" mass="19604">MHTPTPAPTPTTHAYDTPHLQVPYARVRSIRYRSTMPPLCQHRPSLGPRISLHNTPFQFCEPCNASTQQFHHPLTSLPPSGQPTSIINPFIHNDAFPLGASTKIPTDNTRRGSIMSYPPHLRSARRGVQEGAEELRFTTRVAMTMTTTTTKAMDMDSGGEGGRMIKGLGSQIVYEPR</sequence>